<organism evidence="1 2">
    <name type="scientific">Panagrolaimus sp. ES5</name>
    <dbReference type="NCBI Taxonomy" id="591445"/>
    <lineage>
        <taxon>Eukaryota</taxon>
        <taxon>Metazoa</taxon>
        <taxon>Ecdysozoa</taxon>
        <taxon>Nematoda</taxon>
        <taxon>Chromadorea</taxon>
        <taxon>Rhabditida</taxon>
        <taxon>Tylenchina</taxon>
        <taxon>Panagrolaimomorpha</taxon>
        <taxon>Panagrolaimoidea</taxon>
        <taxon>Panagrolaimidae</taxon>
        <taxon>Panagrolaimus</taxon>
    </lineage>
</organism>
<accession>A0AC34F018</accession>
<dbReference type="Proteomes" id="UP000887579">
    <property type="component" value="Unplaced"/>
</dbReference>
<evidence type="ECO:0000313" key="2">
    <source>
        <dbReference type="WBParaSite" id="ES5_v2.g10294.t1"/>
    </source>
</evidence>
<proteinExistence type="predicted"/>
<reference evidence="2" key="1">
    <citation type="submission" date="2022-11" db="UniProtKB">
        <authorList>
            <consortium name="WormBaseParasite"/>
        </authorList>
    </citation>
    <scope>IDENTIFICATION</scope>
</reference>
<evidence type="ECO:0000313" key="1">
    <source>
        <dbReference type="Proteomes" id="UP000887579"/>
    </source>
</evidence>
<sequence>MISRVSLLSQRFLPIYTSVQSVSSQPIEPTLVDVKERQNFVANQISEVVSNPKNRLFAVIFAHNRQFKVSQNDIIHLHYNSIIDIGQKIQLEKVLLVGGRDFTLFGRPLLNPEHVKVFATVIEKTAVQPELNYLKVSGKKITRTNFWSRELNVLRINEIIVDKSLLLNN</sequence>
<protein>
    <submittedName>
        <fullName evidence="2">Ribosomal protein L21</fullName>
    </submittedName>
</protein>
<name>A0AC34F018_9BILA</name>
<dbReference type="WBParaSite" id="ES5_v2.g10294.t1">
    <property type="protein sequence ID" value="ES5_v2.g10294.t1"/>
    <property type="gene ID" value="ES5_v2.g10294"/>
</dbReference>